<dbReference type="GO" id="GO:0005886">
    <property type="term" value="C:plasma membrane"/>
    <property type="evidence" value="ECO:0007669"/>
    <property type="project" value="UniProtKB-SubCell"/>
</dbReference>
<keyword evidence="7 11" id="KW-0472">Membrane</keyword>
<sequence>MTWLYVGLGGFFGALSRFFISGFAQKLAGTTFPVGTLTVNVLGSFLIGLLVLLFENLIAPEWKAFFITGFLGALTTFSTFSYETTVLIQEGMWFTALINILLNVFLCLSATLLGMALFKFIFRF</sequence>
<keyword evidence="5 11" id="KW-1133">Transmembrane helix</keyword>
<evidence type="ECO:0000256" key="8">
    <source>
        <dbReference type="ARBA" id="ARBA00023303"/>
    </source>
</evidence>
<dbReference type="Pfam" id="PF02537">
    <property type="entry name" value="CRCB"/>
    <property type="match status" value="1"/>
</dbReference>
<keyword evidence="8 11" id="KW-0407">Ion channel</keyword>
<evidence type="ECO:0000256" key="5">
    <source>
        <dbReference type="ARBA" id="ARBA00022989"/>
    </source>
</evidence>
<comment type="similarity">
    <text evidence="9 11">Belongs to the fluoride channel Fluc/FEX (TC 1.A.43) family.</text>
</comment>
<evidence type="ECO:0000256" key="10">
    <source>
        <dbReference type="ARBA" id="ARBA00035585"/>
    </source>
</evidence>
<feature type="transmembrane region" description="Helical" evidence="11">
    <location>
        <begin position="34"/>
        <end position="53"/>
    </location>
</feature>
<keyword evidence="13" id="KW-1185">Reference proteome</keyword>
<evidence type="ECO:0000256" key="9">
    <source>
        <dbReference type="ARBA" id="ARBA00035120"/>
    </source>
</evidence>
<feature type="binding site" evidence="11">
    <location>
        <position position="75"/>
    </location>
    <ligand>
        <name>Na(+)</name>
        <dbReference type="ChEBI" id="CHEBI:29101"/>
        <note>structural</note>
    </ligand>
</feature>
<organism evidence="12 13">
    <name type="scientific">Balnearium lithotrophicum</name>
    <dbReference type="NCBI Taxonomy" id="223788"/>
    <lineage>
        <taxon>Bacteria</taxon>
        <taxon>Pseudomonadati</taxon>
        <taxon>Aquificota</taxon>
        <taxon>Aquificia</taxon>
        <taxon>Desulfurobacteriales</taxon>
        <taxon>Desulfurobacteriaceae</taxon>
        <taxon>Balnearium</taxon>
    </lineage>
</organism>
<keyword evidence="11" id="KW-0915">Sodium</keyword>
<protein>
    <recommendedName>
        <fullName evidence="11">Fluoride-specific ion channel FluC</fullName>
    </recommendedName>
</protein>
<keyword evidence="3" id="KW-0997">Cell inner membrane</keyword>
<dbReference type="AlphaFoldDB" id="A0A521C5Z4"/>
<dbReference type="PANTHER" id="PTHR28259">
    <property type="entry name" value="FLUORIDE EXPORT PROTEIN 1-RELATED"/>
    <property type="match status" value="1"/>
</dbReference>
<name>A0A521C5Z4_9BACT</name>
<dbReference type="InterPro" id="IPR003691">
    <property type="entry name" value="FluC"/>
</dbReference>
<evidence type="ECO:0000256" key="7">
    <source>
        <dbReference type="ARBA" id="ARBA00023136"/>
    </source>
</evidence>
<dbReference type="PANTHER" id="PTHR28259:SF1">
    <property type="entry name" value="FLUORIDE EXPORT PROTEIN 1-RELATED"/>
    <property type="match status" value="1"/>
</dbReference>
<feature type="transmembrane region" description="Helical" evidence="11">
    <location>
        <begin position="94"/>
        <end position="118"/>
    </location>
</feature>
<proteinExistence type="inferred from homology"/>
<comment type="function">
    <text evidence="11">Fluoride-specific ion channel. Important for reducing fluoride concentration in the cell, thus reducing its toxicity.</text>
</comment>
<reference evidence="12 13" key="1">
    <citation type="submission" date="2017-05" db="EMBL/GenBank/DDBJ databases">
        <authorList>
            <person name="Varghese N."/>
            <person name="Submissions S."/>
        </authorList>
    </citation>
    <scope>NUCLEOTIDE SEQUENCE [LARGE SCALE GENOMIC DNA]</scope>
    <source>
        <strain evidence="12 13">DSM 16304</strain>
    </source>
</reference>
<feature type="binding site" evidence="11">
    <location>
        <position position="72"/>
    </location>
    <ligand>
        <name>Na(+)</name>
        <dbReference type="ChEBI" id="CHEBI:29101"/>
        <note>structural</note>
    </ligand>
</feature>
<dbReference type="OrthoDB" id="9815830at2"/>
<evidence type="ECO:0000256" key="4">
    <source>
        <dbReference type="ARBA" id="ARBA00022692"/>
    </source>
</evidence>
<evidence type="ECO:0000256" key="1">
    <source>
        <dbReference type="ARBA" id="ARBA00004651"/>
    </source>
</evidence>
<dbReference type="NCBIfam" id="TIGR00494">
    <property type="entry name" value="crcB"/>
    <property type="match status" value="1"/>
</dbReference>
<evidence type="ECO:0000256" key="6">
    <source>
        <dbReference type="ARBA" id="ARBA00023065"/>
    </source>
</evidence>
<evidence type="ECO:0000313" key="13">
    <source>
        <dbReference type="Proteomes" id="UP000317315"/>
    </source>
</evidence>
<dbReference type="Proteomes" id="UP000317315">
    <property type="component" value="Unassembled WGS sequence"/>
</dbReference>
<dbReference type="GO" id="GO:0062054">
    <property type="term" value="F:fluoride channel activity"/>
    <property type="evidence" value="ECO:0007669"/>
    <property type="project" value="UniProtKB-UniRule"/>
</dbReference>
<evidence type="ECO:0000256" key="11">
    <source>
        <dbReference type="HAMAP-Rule" id="MF_00454"/>
    </source>
</evidence>
<keyword evidence="11" id="KW-0813">Transport</keyword>
<dbReference type="HAMAP" id="MF_00454">
    <property type="entry name" value="FluC"/>
    <property type="match status" value="1"/>
</dbReference>
<keyword evidence="2 11" id="KW-1003">Cell membrane</keyword>
<keyword evidence="6 11" id="KW-0406">Ion transport</keyword>
<comment type="activity regulation">
    <text evidence="11">Na(+) is not transported, but it plays an essential structural role and its presence is essential for fluoride channel function.</text>
</comment>
<dbReference type="GO" id="GO:0046872">
    <property type="term" value="F:metal ion binding"/>
    <property type="evidence" value="ECO:0007669"/>
    <property type="project" value="UniProtKB-KW"/>
</dbReference>
<gene>
    <name evidence="11" type="primary">fluC</name>
    <name evidence="11" type="synonym">crcB</name>
    <name evidence="12" type="ORF">SAMN06269117_10963</name>
</gene>
<dbReference type="GO" id="GO:0140114">
    <property type="term" value="P:cellular detoxification of fluoride"/>
    <property type="evidence" value="ECO:0007669"/>
    <property type="project" value="UniProtKB-UniRule"/>
</dbReference>
<keyword evidence="4 11" id="KW-0812">Transmembrane</keyword>
<keyword evidence="11" id="KW-0479">Metal-binding</keyword>
<comment type="subcellular location">
    <subcellularLocation>
        <location evidence="1 11">Cell membrane</location>
        <topology evidence="1 11">Multi-pass membrane protein</topology>
    </subcellularLocation>
</comment>
<dbReference type="RefSeq" id="WP_142935168.1">
    <property type="nucleotide sequence ID" value="NZ_FXTM01000009.1"/>
</dbReference>
<accession>A0A521C5Z4</accession>
<feature type="transmembrane region" description="Helical" evidence="11">
    <location>
        <begin position="65"/>
        <end position="82"/>
    </location>
</feature>
<dbReference type="EMBL" id="FXTM01000009">
    <property type="protein sequence ID" value="SMO54090.1"/>
    <property type="molecule type" value="Genomic_DNA"/>
</dbReference>
<evidence type="ECO:0000256" key="3">
    <source>
        <dbReference type="ARBA" id="ARBA00022519"/>
    </source>
</evidence>
<comment type="catalytic activity">
    <reaction evidence="10">
        <text>fluoride(in) = fluoride(out)</text>
        <dbReference type="Rhea" id="RHEA:76159"/>
        <dbReference type="ChEBI" id="CHEBI:17051"/>
    </reaction>
    <physiologicalReaction direction="left-to-right" evidence="10">
        <dbReference type="Rhea" id="RHEA:76160"/>
    </physiologicalReaction>
</comment>
<evidence type="ECO:0000256" key="2">
    <source>
        <dbReference type="ARBA" id="ARBA00022475"/>
    </source>
</evidence>
<evidence type="ECO:0000313" key="12">
    <source>
        <dbReference type="EMBL" id="SMO54090.1"/>
    </source>
</evidence>